<evidence type="ECO:0000313" key="4">
    <source>
        <dbReference type="EMBL" id="EGE1990736.1"/>
    </source>
</evidence>
<evidence type="ECO:0000313" key="3">
    <source>
        <dbReference type="EMBL" id="EFH6097661.1"/>
    </source>
</evidence>
<reference evidence="5" key="5">
    <citation type="submission" date="2020-01" db="EMBL/GenBank/DDBJ databases">
        <authorList>
            <consortium name="GenomeTrakr network: Whole genome sequencing for foodborne pathogen traceback"/>
        </authorList>
    </citation>
    <scope>NUCLEOTIDE SEQUENCE</scope>
    <source>
        <strain evidence="5">PSU-2311</strain>
    </source>
</reference>
<evidence type="ECO:0000313" key="11">
    <source>
        <dbReference type="Proteomes" id="UP000254817"/>
    </source>
</evidence>
<dbReference type="EMBL" id="AASKVF010000041">
    <property type="protein sequence ID" value="EFD6886907.1"/>
    <property type="molecule type" value="Genomic_DNA"/>
</dbReference>
<protein>
    <submittedName>
        <fullName evidence="3">Uncharacterized protein</fullName>
    </submittedName>
</protein>
<evidence type="ECO:0000313" key="1">
    <source>
        <dbReference type="EMBL" id="EFB2195147.1"/>
    </source>
</evidence>
<dbReference type="Proteomes" id="UP000254817">
    <property type="component" value="Unassembled WGS sequence"/>
</dbReference>
<dbReference type="EMBL" id="AASWKH010000035">
    <property type="protein sequence ID" value="EFH6097661.1"/>
    <property type="molecule type" value="Genomic_DNA"/>
</dbReference>
<dbReference type="EMBL" id="AASDFP010000085">
    <property type="protein sequence ID" value="EFB2195147.1"/>
    <property type="molecule type" value="Genomic_DNA"/>
</dbReference>
<reference evidence="10 11" key="2">
    <citation type="submission" date="2018-06" db="EMBL/GenBank/DDBJ databases">
        <authorList>
            <consortium name="Pathogen Informatics"/>
            <person name="Doyle S."/>
        </authorList>
    </citation>
    <scope>NUCLEOTIDE SEQUENCE [LARGE SCALE GENOMIC DNA]</scope>
    <source>
        <strain evidence="8 11">NCTC11112</strain>
        <strain evidence="9 10">NCTC9706</strain>
    </source>
</reference>
<evidence type="ECO:0000313" key="8">
    <source>
        <dbReference type="EMBL" id="STG53504.1"/>
    </source>
</evidence>
<evidence type="ECO:0000313" key="6">
    <source>
        <dbReference type="EMBL" id="MDO2733185.1"/>
    </source>
</evidence>
<evidence type="ECO:0000313" key="9">
    <source>
        <dbReference type="EMBL" id="STO39966.1"/>
    </source>
</evidence>
<evidence type="ECO:0000313" key="2">
    <source>
        <dbReference type="EMBL" id="EFD6886907.1"/>
    </source>
</evidence>
<dbReference type="EMBL" id="AAVTXU010000179">
    <property type="protein sequence ID" value="EGE1990736.1"/>
    <property type="molecule type" value="Genomic_DNA"/>
</dbReference>
<dbReference type="Proteomes" id="UP000854059">
    <property type="component" value="Unassembled WGS sequence"/>
</dbReference>
<reference evidence="6" key="6">
    <citation type="submission" date="2023-07" db="EMBL/GenBank/DDBJ databases">
        <title>High risk of intestinal colonization with ESBL-producing Escherichia coli among soldiers of military contingents in specific geographic regions.</title>
        <authorList>
            <person name="Literacka E."/>
        </authorList>
    </citation>
    <scope>NUCLEOTIDE SEQUENCE</scope>
    <source>
        <strain evidence="6">33</strain>
    </source>
</reference>
<dbReference type="EMBL" id="UGAW01000001">
    <property type="protein sequence ID" value="STG53504.1"/>
    <property type="molecule type" value="Genomic_DNA"/>
</dbReference>
<evidence type="ECO:0000313" key="10">
    <source>
        <dbReference type="Proteomes" id="UP000254460"/>
    </source>
</evidence>
<gene>
    <name evidence="4" type="ORF">DL968_24845</name>
    <name evidence="1" type="ORF">FIJ20_23700</name>
    <name evidence="7" type="ORF">FVB16_03070</name>
    <name evidence="2" type="ORF">FZU14_22370</name>
    <name evidence="3" type="ORF">GAI89_23965</name>
    <name evidence="5" type="ORF">GTP92_23590</name>
    <name evidence="8" type="ORF">NCTC11112_04048</name>
    <name evidence="9" type="ORF">NCTC9706_04242</name>
    <name evidence="6" type="ORF">Q2V64_26505</name>
</gene>
<evidence type="ECO:0000313" key="14">
    <source>
        <dbReference type="Proteomes" id="UP000531463"/>
    </source>
</evidence>
<dbReference type="EMBL" id="JAUKZB010000045">
    <property type="protein sequence ID" value="MDO2733185.1"/>
    <property type="molecule type" value="Genomic_DNA"/>
</dbReference>
<proteinExistence type="predicted"/>
<dbReference type="EMBL" id="UGGJ01000005">
    <property type="protein sequence ID" value="STO39966.1"/>
    <property type="molecule type" value="Genomic_DNA"/>
</dbReference>
<evidence type="ECO:0000313" key="13">
    <source>
        <dbReference type="Proteomes" id="UP000519859"/>
    </source>
</evidence>
<dbReference type="Proteomes" id="UP000519859">
    <property type="component" value="Unassembled WGS sequence"/>
</dbReference>
<evidence type="ECO:0000313" key="5">
    <source>
        <dbReference type="EMBL" id="EGO6681257.1"/>
    </source>
</evidence>
<dbReference type="AlphaFoldDB" id="A0A0M1GUE8"/>
<organism evidence="3 14">
    <name type="scientific">Escherichia coli</name>
    <dbReference type="NCBI Taxonomy" id="562"/>
    <lineage>
        <taxon>Bacteria</taxon>
        <taxon>Pseudomonadati</taxon>
        <taxon>Pseudomonadota</taxon>
        <taxon>Gammaproteobacteria</taxon>
        <taxon>Enterobacterales</taxon>
        <taxon>Enterobacteriaceae</taxon>
        <taxon>Escherichia</taxon>
    </lineage>
</organism>
<dbReference type="Proteomes" id="UP000254460">
    <property type="component" value="Unassembled WGS sequence"/>
</dbReference>
<dbReference type="Proteomes" id="UP000392867">
    <property type="component" value="Unassembled WGS sequence"/>
</dbReference>
<accession>A0A0M1GUE8</accession>
<name>A0A0M1GUE8_ECOLX</name>
<evidence type="ECO:0000313" key="7">
    <source>
        <dbReference type="EMBL" id="MPU47853.1"/>
    </source>
</evidence>
<dbReference type="Proteomes" id="UP000600030">
    <property type="component" value="Unassembled WGS sequence"/>
</dbReference>
<dbReference type="RefSeq" id="WP_001091146.1">
    <property type="nucleotide sequence ID" value="NZ_AP025551.1"/>
</dbReference>
<evidence type="ECO:0000313" key="15">
    <source>
        <dbReference type="Proteomes" id="UP000531962"/>
    </source>
</evidence>
<dbReference type="Proteomes" id="UP001174465">
    <property type="component" value="Unassembled WGS sequence"/>
</dbReference>
<dbReference type="EMBL" id="AAXDPX010000041">
    <property type="protein sequence ID" value="EGO6681257.1"/>
    <property type="molecule type" value="Genomic_DNA"/>
</dbReference>
<sequence>MNTEREVFFKLLACAESSLTLNNSAKAILNMWLDCINDNEDANIAYGLLSLIDESAEKLNDAINSALLSNKSS</sequence>
<reference evidence="7 12" key="3">
    <citation type="submission" date="2019-08" db="EMBL/GenBank/DDBJ databases">
        <title>Identification of Water Treatment Resistant and Multidrug Resistant Urinary Pathogenic Escherichia coli in Wastewater.</title>
        <authorList>
            <person name="Neumann N."/>
        </authorList>
    </citation>
    <scope>NUCLEOTIDE SEQUENCE [LARGE SCALE GENOMIC DNA]</scope>
    <source>
        <strain evidence="7 12">WU2356</strain>
    </source>
</reference>
<reference evidence="3 14" key="4">
    <citation type="submission" date="2019-12" db="EMBL/GenBank/DDBJ databases">
        <authorList>
            <consortium name="NARMS: The National Antimicrobial Resistance Monitoring System"/>
        </authorList>
    </citation>
    <scope>NUCLEOTIDE SEQUENCE [LARGE SCALE GENOMIC DNA]</scope>
    <source>
        <strain evidence="2 15">19MD07CB01-EC</strain>
        <strain evidence="3 14">CVM N19EC0510</strain>
        <strain evidence="1 13">FSIS11921886</strain>
    </source>
</reference>
<reference evidence="4" key="1">
    <citation type="submission" date="2018-05" db="EMBL/GenBank/DDBJ databases">
        <authorList>
            <person name="Ashton P.M."/>
            <person name="Dallman T."/>
            <person name="Nair S."/>
            <person name="De Pinna E."/>
            <person name="Peters T."/>
            <person name="Grant K."/>
        </authorList>
    </citation>
    <scope>NUCLEOTIDE SEQUENCE</scope>
    <source>
        <strain evidence="4">412057</strain>
    </source>
</reference>
<dbReference type="Proteomes" id="UP000531962">
    <property type="component" value="Unassembled WGS sequence"/>
</dbReference>
<dbReference type="EMBL" id="VOTT01000018">
    <property type="protein sequence ID" value="MPU47853.1"/>
    <property type="molecule type" value="Genomic_DNA"/>
</dbReference>
<evidence type="ECO:0000313" key="12">
    <source>
        <dbReference type="Proteomes" id="UP000392867"/>
    </source>
</evidence>
<dbReference type="Proteomes" id="UP000531463">
    <property type="component" value="Unassembled WGS sequence"/>
</dbReference>